<feature type="compositionally biased region" description="Basic and acidic residues" evidence="1">
    <location>
        <begin position="1784"/>
        <end position="1795"/>
    </location>
</feature>
<feature type="region of interest" description="Disordered" evidence="1">
    <location>
        <begin position="756"/>
        <end position="778"/>
    </location>
</feature>
<feature type="compositionally biased region" description="Polar residues" evidence="1">
    <location>
        <begin position="756"/>
        <end position="768"/>
    </location>
</feature>
<reference evidence="2" key="1">
    <citation type="submission" date="2020-11" db="EMBL/GenBank/DDBJ databases">
        <authorList>
            <person name="Whitehead M."/>
        </authorList>
    </citation>
    <scope>NUCLEOTIDE SEQUENCE</scope>
    <source>
        <strain evidence="2">EGII</strain>
    </source>
</reference>
<feature type="compositionally biased region" description="Polar residues" evidence="1">
    <location>
        <begin position="1234"/>
        <end position="1249"/>
    </location>
</feature>
<sequence length="1883" mass="210278">MEKLPERPLSARSMPLTPSSTHSASQTQQQQQQTTNSSKSSSRRTSGQYVYETLPSPPPDPRQSDNIFQFPSKTKKEGLPPGYHTLFNYVESKEEFYKTLYKIIANDCSAAHEAANKQQQQQTQSSQHPQQQQQHPQHPQQQQQQQQQQMQHERHDGEQTRCAYCQHVRQECTQFMEPLQSRLGSSLSALLAAHGSVEQLSRLYAIWDKYIDESAKWRRQRECLNYANLLNEKIQNAKEVRSKRQQHQQQQQHHQQQPQQDYEQEQYSDTEADLEESIALIESMLGESATTPVPTTPAPTSLSFGSFSAFGGGGSNPSSIKRGALKQQRERSKSMMIDDVASTSAATLAVRVEHDRDSKSSSALPHMLRRQSTYSEGKSKVSKWTKVKAAFKWERANVPALAEGVGNSSVVVYNVVPNKDHTAASVGLTPVNNEVARYLRVPSLPGPGGGSSADSILSSSSGHLLSETGTPGTISSASSMDDIDSNCRSTLRRDSTKSDSRVIDESPSSRLLERSKTDDVEALSRSAKSDSNMRTSMAKKSSSIKSLRRSKNHTDFEALPEDVVADLKGPTQRRTKPPPSPLNLNLKQDLTDSDFSYSPYSLKSPKDGTQSLNRSKKVNSPGNSSVPSSPSRHSDFFCEFESEDLSSGDFSEPTTPNHLSPHKTFLDEKNEINQRYQMLRAKFDIEFEAKRREWDKMRSNTNACRAIALITPPKPDEHPQHPVFNNKISAKLLEENLTPDFKKKLRKWRVKKQISVSGAHPTQISPTSPVREGLGDSKPKIDWNLWKTGQLKLEGQGLMPLPDQKDLPEEFQRKLEQWNKLKQSGGVGGATGNIPSAQDSIKRSNKLTDSIKKSAESKPHDKDKLEKLAKLKAIVTDHPAKKIEVKTSEGVMKFEGISRKFTRKLYEWEKARGIGPESSTFALLHPGYRPIVVDRITKESNTRDNSLTLGRSFSLDSIAQNNATLPAISQQASSLSLNDVNDLKEIDNHGSSDVLDEHEYKKFEEPEAVMVEVEDHIEETASPLVTAHTLIEQQTPIYKYEEGACSDYCNTRRVQSFESYTNLAPLLSVLQRTEETFANLKRSSTELCENVELRQCEAMLTYIRNIYPYYSDNLMKPSVLNAISDVQSELSRIGDLCEKCPLDEACCQETIEERCYEYNEELKGLKESLFLLRRSIHGSSTPYPRDIVPDISITSVDVQNVAPDDSKDHISTTLEATDEWSASHAENDEEAETTKVSQRTQYPNSNGANSAMVKKKLRLRKTGSRQNSKTESDSSDADTHSVLETPRRIKRKNFRLKQRSFDDDYRRVEETAGEDIVYVLKVKPGHPIEQCENVVGMERCSSDTNNYRPKGGSEKCLLATATVVQRRPPFDDNVDVNENLNFNQNENVFVKTKRKLFTAVAEPSAIGGITVIERELVQTPTEEDGAVTDASLSETEPTTLKAAETVDSDTTTEVGSLTPKRSNSTCKSLSQSDMRAPEYEYEDERKCQSAEKLATPAKKLAKEVRPPLASDSFRVINKSCNSLMRESASPAKINMIAMHLPGSSSTDVRKEHRFRKNTERSNHHIPFSKSQSATIKKIETKIAKTHSGASIGDPSSPQARFTPDRIDNTIPRIARKLERKSLTPTSMPPLHFDFPVPYNSEPTTPLHAPTQEAPRTPLSERALRIQRAKEEFLQGNGALAQSQMEVKRRDDIVRNETWEQYRRSDYSINSLTGEQSDLPKSFSVGTITGGSYTETPTHSDTGTDLDSSLYDSLPRSVSRSGKISSKLGFATLASKFRRGKGSKKGKDAPKTEPDSAVKSNKALSALCRQTLMADVIAVPQLANECVHETVQKSQSSPQAGRGFSSVGGGQNAYIGGGSDRRQLEPLNKSQSEQYVRRHKESIV</sequence>
<feature type="region of interest" description="Disordered" evidence="1">
    <location>
        <begin position="442"/>
        <end position="634"/>
    </location>
</feature>
<organism evidence="2 3">
    <name type="scientific">Ceratitis capitata</name>
    <name type="common">Mediterranean fruit fly</name>
    <name type="synonym">Tephritis capitata</name>
    <dbReference type="NCBI Taxonomy" id="7213"/>
    <lineage>
        <taxon>Eukaryota</taxon>
        <taxon>Metazoa</taxon>
        <taxon>Ecdysozoa</taxon>
        <taxon>Arthropoda</taxon>
        <taxon>Hexapoda</taxon>
        <taxon>Insecta</taxon>
        <taxon>Pterygota</taxon>
        <taxon>Neoptera</taxon>
        <taxon>Endopterygota</taxon>
        <taxon>Diptera</taxon>
        <taxon>Brachycera</taxon>
        <taxon>Muscomorpha</taxon>
        <taxon>Tephritoidea</taxon>
        <taxon>Tephritidae</taxon>
        <taxon>Ceratitis</taxon>
        <taxon>Ceratitis</taxon>
    </lineage>
</organism>
<feature type="compositionally biased region" description="Low complexity" evidence="1">
    <location>
        <begin position="118"/>
        <end position="150"/>
    </location>
</feature>
<feature type="region of interest" description="Disordered" evidence="1">
    <location>
        <begin position="1217"/>
        <end position="1284"/>
    </location>
</feature>
<dbReference type="OrthoDB" id="8191083at2759"/>
<keyword evidence="3" id="KW-1185">Reference proteome</keyword>
<feature type="compositionally biased region" description="Low complexity" evidence="1">
    <location>
        <begin position="452"/>
        <end position="466"/>
    </location>
</feature>
<protein>
    <submittedName>
        <fullName evidence="2">(Mediterranean fruit fly) hypothetical protein</fullName>
    </submittedName>
</protein>
<evidence type="ECO:0000313" key="3">
    <source>
        <dbReference type="Proteomes" id="UP000606786"/>
    </source>
</evidence>
<evidence type="ECO:0000313" key="2">
    <source>
        <dbReference type="EMBL" id="CAD6992455.1"/>
    </source>
</evidence>
<feature type="region of interest" description="Disordered" evidence="1">
    <location>
        <begin position="1585"/>
        <end position="1604"/>
    </location>
</feature>
<feature type="region of interest" description="Disordered" evidence="1">
    <location>
        <begin position="822"/>
        <end position="862"/>
    </location>
</feature>
<feature type="compositionally biased region" description="Basic and acidic residues" evidence="1">
    <location>
        <begin position="491"/>
        <end position="504"/>
    </location>
</feature>
<feature type="compositionally biased region" description="Gly residues" evidence="1">
    <location>
        <begin position="1845"/>
        <end position="1857"/>
    </location>
</feature>
<feature type="compositionally biased region" description="Polar residues" evidence="1">
    <location>
        <begin position="593"/>
        <end position="613"/>
    </location>
</feature>
<feature type="compositionally biased region" description="Basic residues" evidence="1">
    <location>
        <begin position="1253"/>
        <end position="1263"/>
    </location>
</feature>
<feature type="compositionally biased region" description="Low complexity" evidence="1">
    <location>
        <begin position="618"/>
        <end position="631"/>
    </location>
</feature>
<comment type="caution">
    <text evidence="2">The sequence shown here is derived from an EMBL/GenBank/DDBJ whole genome shotgun (WGS) entry which is preliminary data.</text>
</comment>
<gene>
    <name evidence="2" type="ORF">CCAP1982_LOCUS1312</name>
</gene>
<feature type="region of interest" description="Disordered" evidence="1">
    <location>
        <begin position="238"/>
        <end position="269"/>
    </location>
</feature>
<feature type="region of interest" description="Disordered" evidence="1">
    <location>
        <begin position="114"/>
        <end position="155"/>
    </location>
</feature>
<feature type="compositionally biased region" description="Basic and acidic residues" evidence="1">
    <location>
        <begin position="849"/>
        <end position="862"/>
    </location>
</feature>
<feature type="compositionally biased region" description="Polar residues" evidence="1">
    <location>
        <begin position="1448"/>
        <end position="1471"/>
    </location>
</feature>
<evidence type="ECO:0000256" key="1">
    <source>
        <dbReference type="SAM" id="MobiDB-lite"/>
    </source>
</evidence>
<feature type="region of interest" description="Disordered" evidence="1">
    <location>
        <begin position="1727"/>
        <end position="1760"/>
    </location>
</feature>
<dbReference type="EMBL" id="CAJHJT010000001">
    <property type="protein sequence ID" value="CAD6992455.1"/>
    <property type="molecule type" value="Genomic_DNA"/>
</dbReference>
<proteinExistence type="predicted"/>
<feature type="compositionally biased region" description="Low complexity" evidence="1">
    <location>
        <begin position="247"/>
        <end position="260"/>
    </location>
</feature>
<feature type="compositionally biased region" description="Low complexity" evidence="1">
    <location>
        <begin position="17"/>
        <end position="48"/>
    </location>
</feature>
<feature type="region of interest" description="Disordered" evidence="1">
    <location>
        <begin position="1778"/>
        <end position="1797"/>
    </location>
</feature>
<dbReference type="Proteomes" id="UP000606786">
    <property type="component" value="Unassembled WGS sequence"/>
</dbReference>
<feature type="region of interest" description="Disordered" evidence="1">
    <location>
        <begin position="354"/>
        <end position="376"/>
    </location>
</feature>
<feature type="region of interest" description="Disordered" evidence="1">
    <location>
        <begin position="1445"/>
        <end position="1471"/>
    </location>
</feature>
<feature type="compositionally biased region" description="Basic and acidic residues" evidence="1">
    <location>
        <begin position="1268"/>
        <end position="1284"/>
    </location>
</feature>
<feature type="region of interest" description="Disordered" evidence="1">
    <location>
        <begin position="1830"/>
        <end position="1883"/>
    </location>
</feature>
<name>A0A811U5B5_CERCA</name>
<accession>A0A811U5B5</accession>
<feature type="region of interest" description="Disordered" evidence="1">
    <location>
        <begin position="1"/>
        <end position="82"/>
    </location>
</feature>